<gene>
    <name evidence="4" type="ORF">XDN619_LOCUS12993</name>
</gene>
<keyword evidence="1" id="KW-0343">GTPase activation</keyword>
<dbReference type="AlphaFoldDB" id="A0A816RF80"/>
<dbReference type="SMART" id="SM00368">
    <property type="entry name" value="LRR_RI"/>
    <property type="match status" value="6"/>
</dbReference>
<dbReference type="GO" id="GO:0048471">
    <property type="term" value="C:perinuclear region of cytoplasm"/>
    <property type="evidence" value="ECO:0007669"/>
    <property type="project" value="TreeGrafter"/>
</dbReference>
<accession>A0A816RF80</accession>
<name>A0A816RF80_9BILA</name>
<dbReference type="GO" id="GO:0006913">
    <property type="term" value="P:nucleocytoplasmic transport"/>
    <property type="evidence" value="ECO:0007669"/>
    <property type="project" value="TreeGrafter"/>
</dbReference>
<dbReference type="InterPro" id="IPR027038">
    <property type="entry name" value="RanGap"/>
</dbReference>
<dbReference type="Gene3D" id="3.80.10.10">
    <property type="entry name" value="Ribonuclease Inhibitor"/>
    <property type="match status" value="2"/>
</dbReference>
<dbReference type="SUPFAM" id="SSF52047">
    <property type="entry name" value="RNI-like"/>
    <property type="match status" value="1"/>
</dbReference>
<protein>
    <submittedName>
        <fullName evidence="4">Uncharacterized protein</fullName>
    </submittedName>
</protein>
<dbReference type="InterPro" id="IPR032675">
    <property type="entry name" value="LRR_dom_sf"/>
</dbReference>
<evidence type="ECO:0000313" key="5">
    <source>
        <dbReference type="Proteomes" id="UP000663887"/>
    </source>
</evidence>
<dbReference type="GO" id="GO:0031267">
    <property type="term" value="F:small GTPase binding"/>
    <property type="evidence" value="ECO:0007669"/>
    <property type="project" value="TreeGrafter"/>
</dbReference>
<dbReference type="Pfam" id="PF13516">
    <property type="entry name" value="LRR_6"/>
    <property type="match status" value="5"/>
</dbReference>
<evidence type="ECO:0000256" key="1">
    <source>
        <dbReference type="ARBA" id="ARBA00022468"/>
    </source>
</evidence>
<dbReference type="PROSITE" id="PS51450">
    <property type="entry name" value="LRR"/>
    <property type="match status" value="1"/>
</dbReference>
<reference evidence="4" key="1">
    <citation type="submission" date="2021-02" db="EMBL/GenBank/DDBJ databases">
        <authorList>
            <person name="Nowell W R."/>
        </authorList>
    </citation>
    <scope>NUCLEOTIDE SEQUENCE</scope>
</reference>
<proteinExistence type="predicted"/>
<evidence type="ECO:0000256" key="2">
    <source>
        <dbReference type="ARBA" id="ARBA00022614"/>
    </source>
</evidence>
<dbReference type="PANTHER" id="PTHR24113">
    <property type="entry name" value="RAN GTPASE-ACTIVATING PROTEIN 1"/>
    <property type="match status" value="1"/>
</dbReference>
<dbReference type="InterPro" id="IPR001611">
    <property type="entry name" value="Leu-rich_rpt"/>
</dbReference>
<organism evidence="4 5">
    <name type="scientific">Rotaria magnacalcarata</name>
    <dbReference type="NCBI Taxonomy" id="392030"/>
    <lineage>
        <taxon>Eukaryota</taxon>
        <taxon>Metazoa</taxon>
        <taxon>Spiralia</taxon>
        <taxon>Gnathifera</taxon>
        <taxon>Rotifera</taxon>
        <taxon>Eurotatoria</taxon>
        <taxon>Bdelloidea</taxon>
        <taxon>Philodinida</taxon>
        <taxon>Philodinidae</taxon>
        <taxon>Rotaria</taxon>
    </lineage>
</organism>
<dbReference type="GO" id="GO:0005634">
    <property type="term" value="C:nucleus"/>
    <property type="evidence" value="ECO:0007669"/>
    <property type="project" value="TreeGrafter"/>
</dbReference>
<dbReference type="SUPFAM" id="SSF56399">
    <property type="entry name" value="ADP-ribosylation"/>
    <property type="match status" value="1"/>
</dbReference>
<evidence type="ECO:0000313" key="4">
    <source>
        <dbReference type="EMBL" id="CAF2073143.1"/>
    </source>
</evidence>
<comment type="caution">
    <text evidence="4">The sequence shown here is derived from an EMBL/GenBank/DDBJ whole genome shotgun (WGS) entry which is preliminary data.</text>
</comment>
<keyword evidence="2" id="KW-0433">Leucine-rich repeat</keyword>
<dbReference type="GO" id="GO:0005096">
    <property type="term" value="F:GTPase activator activity"/>
    <property type="evidence" value="ECO:0007669"/>
    <property type="project" value="UniProtKB-KW"/>
</dbReference>
<evidence type="ECO:0000256" key="3">
    <source>
        <dbReference type="ARBA" id="ARBA00022737"/>
    </source>
</evidence>
<dbReference type="GO" id="GO:0005829">
    <property type="term" value="C:cytosol"/>
    <property type="evidence" value="ECO:0007669"/>
    <property type="project" value="TreeGrafter"/>
</dbReference>
<keyword evidence="3" id="KW-0677">Repeat</keyword>
<dbReference type="Proteomes" id="UP000663887">
    <property type="component" value="Unassembled WGS sequence"/>
</dbReference>
<dbReference type="PANTHER" id="PTHR24113:SF12">
    <property type="entry name" value="RAN GTPASE-ACTIVATING PROTEIN 1"/>
    <property type="match status" value="1"/>
</dbReference>
<dbReference type="EMBL" id="CAJNRG010005172">
    <property type="protein sequence ID" value="CAF2073143.1"/>
    <property type="molecule type" value="Genomic_DNA"/>
</dbReference>
<sequence length="579" mass="66342">MDTAINYDYDSFTHSENLETFGLIWLDVNPNNMEKNRNTEQQMRDIINHFRKFEDLDRCEEYIEKTSKEDRLVLIVSDELGRELVPRIHRLQQVSSIYVYGMNNTANGRWTSQFAKIKVSTVQLDELLVQIKSDQRLRARVQEPFSVHIFSTGCVSDKSTIEINGHTNREVADIYLYRGDSIDNLEVVLFEIDATPHAGSTKPFANISPYSNFPEESEVLFTLGSIFRLISISAGDDKLWVIRMELCTDDEHSMKYVLREMRNKYRTGETSLHVFAKLLAEMGKFDMAEKCYRRLHNEIPSGDPSQKDVCNELATVFSQKGEFNLSMEWRVKASKIHEYRNLRLEEKISKCEEHSAVFLRNCRLCDRDMKIVAQRAIVVKKCNFLDLTNNNITPEGLPILANALHHNRKLEKLDLSYNTISDIGVSFIAHSINNSTVTILVLNRNCITDEGARYLAEMLKTSRILVYLGLHSNLIGEQGVKYLADALTTCNTTLKELSLRSNKFLRDSSIDSLFAILKYNNALDTLDVSDCNISTVGIARLQDKAKQKSGFHFVTSTKETRHDSPPASSWVKVFLSRIK</sequence>